<dbReference type="Gene3D" id="3.40.190.10">
    <property type="entry name" value="Periplasmic binding protein-like II"/>
    <property type="match status" value="1"/>
</dbReference>
<organism evidence="6 7">
    <name type="scientific">Candidatus Harrisonbacteria bacterium CG10_big_fil_rev_8_21_14_0_10_49_15</name>
    <dbReference type="NCBI Taxonomy" id="1974587"/>
    <lineage>
        <taxon>Bacteria</taxon>
        <taxon>Candidatus Harrisoniibacteriota</taxon>
    </lineage>
</organism>
<dbReference type="Pfam" id="PF00496">
    <property type="entry name" value="SBP_bac_5"/>
    <property type="match status" value="1"/>
</dbReference>
<keyword evidence="3" id="KW-0732">Signal</keyword>
<feature type="domain" description="Solute-binding protein family 5" evidence="5">
    <location>
        <begin position="94"/>
        <end position="460"/>
    </location>
</feature>
<reference evidence="7" key="1">
    <citation type="submission" date="2017-09" db="EMBL/GenBank/DDBJ databases">
        <title>Depth-based differentiation of microbial function through sediment-hosted aquifers and enrichment of novel symbionts in the deep terrestrial subsurface.</title>
        <authorList>
            <person name="Probst A.J."/>
            <person name="Ladd B."/>
            <person name="Jarett J.K."/>
            <person name="Geller-Mcgrath D.E."/>
            <person name="Sieber C.M.K."/>
            <person name="Emerson J.B."/>
            <person name="Anantharaman K."/>
            <person name="Thomas B.C."/>
            <person name="Malmstrom R."/>
            <person name="Stieglmeier M."/>
            <person name="Klingl A."/>
            <person name="Woyke T."/>
            <person name="Ryan C.M."/>
            <person name="Banfield J.F."/>
        </authorList>
    </citation>
    <scope>NUCLEOTIDE SEQUENCE [LARGE SCALE GENOMIC DNA]</scope>
</reference>
<dbReference type="Gene3D" id="3.10.105.10">
    <property type="entry name" value="Dipeptide-binding Protein, Domain 3"/>
    <property type="match status" value="1"/>
</dbReference>
<keyword evidence="4" id="KW-0472">Membrane</keyword>
<name>A0A2H0ULM5_9BACT</name>
<evidence type="ECO:0000256" key="1">
    <source>
        <dbReference type="ARBA" id="ARBA00005695"/>
    </source>
</evidence>
<keyword evidence="4" id="KW-1133">Transmembrane helix</keyword>
<comment type="caution">
    <text evidence="6">The sequence shown here is derived from an EMBL/GenBank/DDBJ whole genome shotgun (WGS) entry which is preliminary data.</text>
</comment>
<dbReference type="CDD" id="cd08513">
    <property type="entry name" value="PBP2_thermophilic_Hb8_like"/>
    <property type="match status" value="1"/>
</dbReference>
<evidence type="ECO:0000313" key="7">
    <source>
        <dbReference type="Proteomes" id="UP000229526"/>
    </source>
</evidence>
<dbReference type="PANTHER" id="PTHR30290:SF9">
    <property type="entry name" value="OLIGOPEPTIDE-BINDING PROTEIN APPA"/>
    <property type="match status" value="1"/>
</dbReference>
<evidence type="ECO:0000259" key="5">
    <source>
        <dbReference type="Pfam" id="PF00496"/>
    </source>
</evidence>
<proteinExistence type="inferred from homology"/>
<dbReference type="AlphaFoldDB" id="A0A2H0ULM5"/>
<dbReference type="PIRSF" id="PIRSF002741">
    <property type="entry name" value="MppA"/>
    <property type="match status" value="1"/>
</dbReference>
<dbReference type="Gene3D" id="3.90.76.10">
    <property type="entry name" value="Dipeptide-binding Protein, Domain 1"/>
    <property type="match status" value="1"/>
</dbReference>
<dbReference type="InterPro" id="IPR039424">
    <property type="entry name" value="SBP_5"/>
</dbReference>
<accession>A0A2H0ULM5</accession>
<dbReference type="PANTHER" id="PTHR30290">
    <property type="entry name" value="PERIPLASMIC BINDING COMPONENT OF ABC TRANSPORTER"/>
    <property type="match status" value="1"/>
</dbReference>
<dbReference type="SUPFAM" id="SSF53850">
    <property type="entry name" value="Periplasmic binding protein-like II"/>
    <property type="match status" value="1"/>
</dbReference>
<comment type="similarity">
    <text evidence="1">Belongs to the bacterial solute-binding protein 5 family.</text>
</comment>
<feature type="transmembrane region" description="Helical" evidence="4">
    <location>
        <begin position="21"/>
        <end position="43"/>
    </location>
</feature>
<dbReference type="GO" id="GO:0015833">
    <property type="term" value="P:peptide transport"/>
    <property type="evidence" value="ECO:0007669"/>
    <property type="project" value="TreeGrafter"/>
</dbReference>
<dbReference type="GO" id="GO:0042597">
    <property type="term" value="C:periplasmic space"/>
    <property type="evidence" value="ECO:0007669"/>
    <property type="project" value="UniProtKB-ARBA"/>
</dbReference>
<dbReference type="InterPro" id="IPR030678">
    <property type="entry name" value="Peptide/Ni-bd"/>
</dbReference>
<dbReference type="GO" id="GO:1904680">
    <property type="term" value="F:peptide transmembrane transporter activity"/>
    <property type="evidence" value="ECO:0007669"/>
    <property type="project" value="TreeGrafter"/>
</dbReference>
<gene>
    <name evidence="6" type="ORF">COU11_01020</name>
</gene>
<dbReference type="InterPro" id="IPR000914">
    <property type="entry name" value="SBP_5_dom"/>
</dbReference>
<dbReference type="EMBL" id="PFBD01000008">
    <property type="protein sequence ID" value="PIR87314.1"/>
    <property type="molecule type" value="Genomic_DNA"/>
</dbReference>
<evidence type="ECO:0000256" key="4">
    <source>
        <dbReference type="SAM" id="Phobius"/>
    </source>
</evidence>
<evidence type="ECO:0000256" key="2">
    <source>
        <dbReference type="ARBA" id="ARBA00022448"/>
    </source>
</evidence>
<protein>
    <recommendedName>
        <fullName evidence="5">Solute-binding protein family 5 domain-containing protein</fullName>
    </recommendedName>
</protein>
<evidence type="ECO:0000256" key="3">
    <source>
        <dbReference type="ARBA" id="ARBA00022729"/>
    </source>
</evidence>
<sequence>MSSFFRDLTKPFKTFSKRERYIFISASTIFFAATTGIILTTVYRNTVIQPAQGGSYTEGIVGQPVAINPLLIGGNEADRDLAKVLFADLLTLSDSYSTSSDGTVWIVSLKNDLVWSDNTPITTNDVVFTVETIQNPETRSPSANNWQGVSVVRLSEKEVEFTLKTPYAYFSETLKNLQIVPAHIFSAIPPANLHLSSYNLEPVGSGSYTFISYEKERTGFITSYKLQANPNYAGSRSLIETLTFKFYPSYNDAILAFNRKSIDGLGGIDARDIADLKINHRTYEIGIPRYYAIFLNQTVSSVLKEKAVREALTLATNKNHILKNILGDRGLIAHGPLAPYLPGYNDAAYERERFSAEEAVAILEENGWDLDPESNDLIRVKNIRGEKVRLSFDLIVPNIPFLVDTAALIKSDWRNIGAELTVNVVSVAEAQNSYVRTRNYEMLLFGNILRNSADLYSFWHSSQRFQPGLNLALYNNERVDALLDSARTEFDPIERNSSIAGIQQTIHDDYPAIFLFSPNYLYAAPKDLGGLDLEFISTPADRFERVQSWFLKTTRVFK</sequence>
<keyword evidence="4" id="KW-0812">Transmembrane</keyword>
<keyword evidence="2" id="KW-0813">Transport</keyword>
<dbReference type="Proteomes" id="UP000229526">
    <property type="component" value="Unassembled WGS sequence"/>
</dbReference>
<evidence type="ECO:0000313" key="6">
    <source>
        <dbReference type="EMBL" id="PIR87314.1"/>
    </source>
</evidence>
<dbReference type="GO" id="GO:0043190">
    <property type="term" value="C:ATP-binding cassette (ABC) transporter complex"/>
    <property type="evidence" value="ECO:0007669"/>
    <property type="project" value="InterPro"/>
</dbReference>